<gene>
    <name evidence="4" type="ORF">F5Z01DRAFT_678895</name>
</gene>
<keyword evidence="5" id="KW-1185">Reference proteome</keyword>
<dbReference type="AlphaFoldDB" id="A0A9P7ZWK6"/>
<feature type="repeat" description="ANK" evidence="2">
    <location>
        <begin position="845"/>
        <end position="877"/>
    </location>
</feature>
<dbReference type="GO" id="GO:0003824">
    <property type="term" value="F:catalytic activity"/>
    <property type="evidence" value="ECO:0007669"/>
    <property type="project" value="InterPro"/>
</dbReference>
<dbReference type="InterPro" id="IPR053137">
    <property type="entry name" value="NLR-like"/>
</dbReference>
<dbReference type="Gene3D" id="3.40.50.1580">
    <property type="entry name" value="Nucleoside phosphorylase domain"/>
    <property type="match status" value="1"/>
</dbReference>
<dbReference type="RefSeq" id="XP_046122966.1">
    <property type="nucleotide sequence ID" value="XM_046265479.1"/>
</dbReference>
<dbReference type="Gene3D" id="3.40.50.300">
    <property type="entry name" value="P-loop containing nucleotide triphosphate hydrolases"/>
    <property type="match status" value="1"/>
</dbReference>
<dbReference type="Proteomes" id="UP000887229">
    <property type="component" value="Unassembled WGS sequence"/>
</dbReference>
<comment type="caution">
    <text evidence="4">The sequence shown here is derived from an EMBL/GenBank/DDBJ whole genome shotgun (WGS) entry which is preliminary data.</text>
</comment>
<proteinExistence type="predicted"/>
<dbReference type="Pfam" id="PF12796">
    <property type="entry name" value="Ank_2"/>
    <property type="match status" value="2"/>
</dbReference>
<dbReference type="PANTHER" id="PTHR46082">
    <property type="entry name" value="ATP/GTP-BINDING PROTEIN-RELATED"/>
    <property type="match status" value="1"/>
</dbReference>
<dbReference type="SMART" id="SM00248">
    <property type="entry name" value="ANK"/>
    <property type="match status" value="4"/>
</dbReference>
<dbReference type="GeneID" id="70296382"/>
<evidence type="ECO:0000256" key="1">
    <source>
        <dbReference type="ARBA" id="ARBA00022737"/>
    </source>
</evidence>
<dbReference type="InterPro" id="IPR027417">
    <property type="entry name" value="P-loop_NTPase"/>
</dbReference>
<dbReference type="InterPro" id="IPR056884">
    <property type="entry name" value="NPHP3-like_N"/>
</dbReference>
<keyword evidence="1" id="KW-0677">Repeat</keyword>
<dbReference type="InterPro" id="IPR035994">
    <property type="entry name" value="Nucleoside_phosphorylase_sf"/>
</dbReference>
<feature type="domain" description="Nephrocystin 3-like N-terminal" evidence="3">
    <location>
        <begin position="375"/>
        <end position="532"/>
    </location>
</feature>
<dbReference type="Pfam" id="PF24883">
    <property type="entry name" value="NPHP3_N"/>
    <property type="match status" value="1"/>
</dbReference>
<evidence type="ECO:0000313" key="4">
    <source>
        <dbReference type="EMBL" id="KAG9259042.1"/>
    </source>
</evidence>
<dbReference type="InterPro" id="IPR036770">
    <property type="entry name" value="Ankyrin_rpt-contain_sf"/>
</dbReference>
<evidence type="ECO:0000313" key="5">
    <source>
        <dbReference type="Proteomes" id="UP000887229"/>
    </source>
</evidence>
<dbReference type="OrthoDB" id="194358at2759"/>
<dbReference type="PROSITE" id="PS50297">
    <property type="entry name" value="ANK_REP_REGION"/>
    <property type="match status" value="3"/>
</dbReference>
<feature type="repeat" description="ANK" evidence="2">
    <location>
        <begin position="911"/>
        <end position="946"/>
    </location>
</feature>
<protein>
    <recommendedName>
        <fullName evidence="3">Nephrocystin 3-like N-terminal domain-containing protein</fullName>
    </recommendedName>
</protein>
<reference evidence="4" key="1">
    <citation type="journal article" date="2021" name="IMA Fungus">
        <title>Genomic characterization of three marine fungi, including Emericellopsis atlantica sp. nov. with signatures of a generalist lifestyle and marine biomass degradation.</title>
        <authorList>
            <person name="Hagestad O.C."/>
            <person name="Hou L."/>
            <person name="Andersen J.H."/>
            <person name="Hansen E.H."/>
            <person name="Altermark B."/>
            <person name="Li C."/>
            <person name="Kuhnert E."/>
            <person name="Cox R.J."/>
            <person name="Crous P.W."/>
            <person name="Spatafora J.W."/>
            <person name="Lail K."/>
            <person name="Amirebrahimi M."/>
            <person name="Lipzen A."/>
            <person name="Pangilinan J."/>
            <person name="Andreopoulos W."/>
            <person name="Hayes R.D."/>
            <person name="Ng V."/>
            <person name="Grigoriev I.V."/>
            <person name="Jackson S.A."/>
            <person name="Sutton T.D.S."/>
            <person name="Dobson A.D.W."/>
            <person name="Rama T."/>
        </authorList>
    </citation>
    <scope>NUCLEOTIDE SEQUENCE</scope>
    <source>
        <strain evidence="4">TS7</strain>
    </source>
</reference>
<accession>A0A9P7ZWK6</accession>
<sequence length="1056" mass="116606">MTSPNDYSVGWICAIKPEYLAARLFLDEEYTPLKTQNPNDDNVYTLGRMGDHKIAIACLPKGAYGTVSAANVAKDMLCTFPNIRFGLMVGIGGGAPTSTHDIRLGDVVVSIPDGADGAVLQYDFGKTIQGKQFKMTGHLDQPPTLLLSAVQTLDIEHSIHGHSIDDTITNILAAHPRARKQCQKPDPGSDLLYRSDVVHTDRKALESCMTGCGNGSDVITTRPDRLDHEKGTHIHYGLIASGNSLMKDAKIRDALAGERNVLCFEMEAAGLMPSFKCLVIRGICDYSDSHKNKIWQGYAAMTAAAYAKELLGKIKPQRVDDERRVLHDLQKSVQEVRDSTNVIIENTKLDKIRQWLSPCDPSTNYNRALSFRFPGTGQWLLDSEAYRNWRTNLSSHAFLWLNGMAGCGKTVISSTVIQSLLEEKKFLLYFFFDFSDNAKQSLEDMLRSLLYQLYCISPGTREPLDKLLTSVKESQPGVAQMISTFSAMVGAAEHLSVVIDALDECTTRNKVLAWLKDICGKNPRLQLITTSRPEHEIESSIRAWASSRAIVVLEAGLIDPDIYAFIYDKVYHGEELSRWRKRPLVQEGIVTALRDKADGMFRWVTCQLAMLEGCCDYQELEAALQSLPPSLDETYTRIIDSIPLNRLAKALRILQFLTYAERPLTIEDLVDAIAVCPTEKPCFDENNRLPVPDEILLYCSSLVMVVRDMSHHEGCDGSDEEGGRVLLLSHYSVKEWLVSGRLRESLARHFCVPNAHHLMALVCITYLLDLPLGEQEEDIMRLRPFTWYASASWDFHASLAGDGDGVITGLILKLLREDSDSDQPLYWSRFGATSPLCFAANKGSGKCSPLQRACSAGHEAGVRLLLDRGADPNVFGEHADTALEASCTRGDQAIIQLLLKHGAQVSPPGGSAGFALHAACERGYTAIQGIVQLLLDYGADVNHDGGSALQFACFEVDLDLVQLLLKRGADVNMRGGPYGCPLKAAYSGGDEAIIQMLIDRGAYVDAETKRVKPAWERCEKGATMLMPPKPGEIGRLDGQGGRDKGQETHTYYLAPY</sequence>
<feature type="repeat" description="ANK" evidence="2">
    <location>
        <begin position="944"/>
        <end position="976"/>
    </location>
</feature>
<dbReference type="SUPFAM" id="SSF48403">
    <property type="entry name" value="Ankyrin repeat"/>
    <property type="match status" value="1"/>
</dbReference>
<dbReference type="SUPFAM" id="SSF52540">
    <property type="entry name" value="P-loop containing nucleoside triphosphate hydrolases"/>
    <property type="match status" value="1"/>
</dbReference>
<dbReference type="PANTHER" id="PTHR46082:SF11">
    <property type="entry name" value="AAA+ ATPASE DOMAIN-CONTAINING PROTEIN-RELATED"/>
    <property type="match status" value="1"/>
</dbReference>
<dbReference type="PROSITE" id="PS50088">
    <property type="entry name" value="ANK_REPEAT"/>
    <property type="match status" value="3"/>
</dbReference>
<dbReference type="GO" id="GO:0009116">
    <property type="term" value="P:nucleoside metabolic process"/>
    <property type="evidence" value="ECO:0007669"/>
    <property type="project" value="InterPro"/>
</dbReference>
<dbReference type="InterPro" id="IPR002110">
    <property type="entry name" value="Ankyrin_rpt"/>
</dbReference>
<keyword evidence="2" id="KW-0040">ANK repeat</keyword>
<evidence type="ECO:0000256" key="2">
    <source>
        <dbReference type="PROSITE-ProRule" id="PRU00023"/>
    </source>
</evidence>
<dbReference type="Gene3D" id="1.25.40.20">
    <property type="entry name" value="Ankyrin repeat-containing domain"/>
    <property type="match status" value="1"/>
</dbReference>
<dbReference type="EMBL" id="MU251242">
    <property type="protein sequence ID" value="KAG9259042.1"/>
    <property type="molecule type" value="Genomic_DNA"/>
</dbReference>
<evidence type="ECO:0000259" key="3">
    <source>
        <dbReference type="Pfam" id="PF24883"/>
    </source>
</evidence>
<name>A0A9P7ZWK6_9HYPO</name>
<dbReference type="SUPFAM" id="SSF53167">
    <property type="entry name" value="Purine and uridine phosphorylases"/>
    <property type="match status" value="1"/>
</dbReference>
<organism evidence="4 5">
    <name type="scientific">Emericellopsis atlantica</name>
    <dbReference type="NCBI Taxonomy" id="2614577"/>
    <lineage>
        <taxon>Eukaryota</taxon>
        <taxon>Fungi</taxon>
        <taxon>Dikarya</taxon>
        <taxon>Ascomycota</taxon>
        <taxon>Pezizomycotina</taxon>
        <taxon>Sordariomycetes</taxon>
        <taxon>Hypocreomycetidae</taxon>
        <taxon>Hypocreales</taxon>
        <taxon>Bionectriaceae</taxon>
        <taxon>Emericellopsis</taxon>
    </lineage>
</organism>